<dbReference type="PANTHER" id="PTHR42929:SF5">
    <property type="entry name" value="ABC TRANSPORTER PERMEASE PROTEIN"/>
    <property type="match status" value="1"/>
</dbReference>
<dbReference type="CDD" id="cd06261">
    <property type="entry name" value="TM_PBP2"/>
    <property type="match status" value="1"/>
</dbReference>
<dbReference type="Pfam" id="PF00528">
    <property type="entry name" value="BPD_transp_1"/>
    <property type="match status" value="1"/>
</dbReference>
<reference evidence="10 11" key="1">
    <citation type="submission" date="2018-06" db="EMBL/GenBank/DDBJ databases">
        <authorList>
            <consortium name="Pathogen Informatics"/>
            <person name="Doyle S."/>
        </authorList>
    </citation>
    <scope>NUCLEOTIDE SEQUENCE [LARGE SCALE GENOMIC DNA]</scope>
    <source>
        <strain evidence="10 11">NCTC12722</strain>
    </source>
</reference>
<feature type="transmembrane region" description="Helical" evidence="8">
    <location>
        <begin position="20"/>
        <end position="42"/>
    </location>
</feature>
<evidence type="ECO:0000256" key="7">
    <source>
        <dbReference type="ARBA" id="ARBA00023136"/>
    </source>
</evidence>
<feature type="transmembrane region" description="Helical" evidence="8">
    <location>
        <begin position="110"/>
        <end position="132"/>
    </location>
</feature>
<evidence type="ECO:0000256" key="4">
    <source>
        <dbReference type="ARBA" id="ARBA00022475"/>
    </source>
</evidence>
<gene>
    <name evidence="10" type="primary">potB</name>
    <name evidence="10" type="ORF">NCTC12722_03120</name>
</gene>
<dbReference type="OrthoDB" id="9807047at2"/>
<evidence type="ECO:0000256" key="6">
    <source>
        <dbReference type="ARBA" id="ARBA00022989"/>
    </source>
</evidence>
<organism evidence="10 11">
    <name type="scientific">Afipia felis</name>
    <name type="common">Cat scratch disease bacillus</name>
    <dbReference type="NCBI Taxonomy" id="1035"/>
    <lineage>
        <taxon>Bacteria</taxon>
        <taxon>Pseudomonadati</taxon>
        <taxon>Pseudomonadota</taxon>
        <taxon>Alphaproteobacteria</taxon>
        <taxon>Hyphomicrobiales</taxon>
        <taxon>Nitrobacteraceae</taxon>
        <taxon>Afipia</taxon>
    </lineage>
</organism>
<protein>
    <submittedName>
        <fullName evidence="10">Spermidine/putrescine transport system permease protein PotB</fullName>
    </submittedName>
</protein>
<dbReference type="GO" id="GO:0055085">
    <property type="term" value="P:transmembrane transport"/>
    <property type="evidence" value="ECO:0007669"/>
    <property type="project" value="InterPro"/>
</dbReference>
<keyword evidence="4" id="KW-1003">Cell membrane</keyword>
<evidence type="ECO:0000256" key="5">
    <source>
        <dbReference type="ARBA" id="ARBA00022692"/>
    </source>
</evidence>
<dbReference type="Gene3D" id="1.10.3720.10">
    <property type="entry name" value="MetI-like"/>
    <property type="match status" value="1"/>
</dbReference>
<dbReference type="InterPro" id="IPR035906">
    <property type="entry name" value="MetI-like_sf"/>
</dbReference>
<keyword evidence="6 8" id="KW-1133">Transmembrane helix</keyword>
<evidence type="ECO:0000256" key="1">
    <source>
        <dbReference type="ARBA" id="ARBA00004651"/>
    </source>
</evidence>
<proteinExistence type="inferred from homology"/>
<keyword evidence="3 8" id="KW-0813">Transport</keyword>
<dbReference type="AlphaFoldDB" id="A0A380WAH2"/>
<evidence type="ECO:0000313" key="11">
    <source>
        <dbReference type="Proteomes" id="UP000254343"/>
    </source>
</evidence>
<dbReference type="PANTHER" id="PTHR42929">
    <property type="entry name" value="INNER MEMBRANE ABC TRANSPORTER PERMEASE PROTEIN YDCU-RELATED-RELATED"/>
    <property type="match status" value="1"/>
</dbReference>
<dbReference type="GO" id="GO:0005886">
    <property type="term" value="C:plasma membrane"/>
    <property type="evidence" value="ECO:0007669"/>
    <property type="project" value="UniProtKB-SubCell"/>
</dbReference>
<sequence length="292" mass="31365">MSTLVEKGGLPSATRTPVRLHAGLLLAPAILFYAVLFVWPLITSTWGSFTPAGKLSLQAYTQFFADEFYRSVLWRSLRISAITTLMTLIIGYPIAVYLSQDWRKGRSLVVFLVIAPMFVSAVVRSYGWIIILGPNGLLSSFTKAIGLPIGHLLYSEAGVIIALTHVFLPFMVIALVGSLQQIDPSLARAAQILGANGFSVFMRVTLPLTLPGISAGSVIVFCLAASGFVTPALVGGAAVPVMPYLVYKEGLLVLNWPFASAVALILLVATALVTAIYTFAFRDGASKRKVVR</sequence>
<dbReference type="EMBL" id="UIGB01000001">
    <property type="protein sequence ID" value="SUU85902.1"/>
    <property type="molecule type" value="Genomic_DNA"/>
</dbReference>
<dbReference type="PROSITE" id="PS50928">
    <property type="entry name" value="ABC_TM1"/>
    <property type="match status" value="1"/>
</dbReference>
<evidence type="ECO:0000259" key="9">
    <source>
        <dbReference type="PROSITE" id="PS50928"/>
    </source>
</evidence>
<dbReference type="SUPFAM" id="SSF161098">
    <property type="entry name" value="MetI-like"/>
    <property type="match status" value="1"/>
</dbReference>
<accession>A0A380WAH2</accession>
<dbReference type="RefSeq" id="WP_002716729.1">
    <property type="nucleotide sequence ID" value="NZ_UFSI01000001.1"/>
</dbReference>
<comment type="subcellular location">
    <subcellularLocation>
        <location evidence="1 8">Cell membrane</location>
        <topology evidence="1 8">Multi-pass membrane protein</topology>
    </subcellularLocation>
</comment>
<keyword evidence="5 8" id="KW-0812">Transmembrane</keyword>
<comment type="similarity">
    <text evidence="2">Belongs to the binding-protein-dependent transport system permease family. CysTW subfamily.</text>
</comment>
<keyword evidence="7 8" id="KW-0472">Membrane</keyword>
<evidence type="ECO:0000256" key="3">
    <source>
        <dbReference type="ARBA" id="ARBA00022448"/>
    </source>
</evidence>
<feature type="transmembrane region" description="Helical" evidence="8">
    <location>
        <begin position="212"/>
        <end position="238"/>
    </location>
</feature>
<dbReference type="Proteomes" id="UP000254343">
    <property type="component" value="Unassembled WGS sequence"/>
</dbReference>
<feature type="transmembrane region" description="Helical" evidence="8">
    <location>
        <begin position="152"/>
        <end position="176"/>
    </location>
</feature>
<feature type="transmembrane region" description="Helical" evidence="8">
    <location>
        <begin position="258"/>
        <end position="280"/>
    </location>
</feature>
<feature type="transmembrane region" description="Helical" evidence="8">
    <location>
        <begin position="77"/>
        <end position="98"/>
    </location>
</feature>
<evidence type="ECO:0000256" key="2">
    <source>
        <dbReference type="ARBA" id="ARBA00007069"/>
    </source>
</evidence>
<dbReference type="InterPro" id="IPR000515">
    <property type="entry name" value="MetI-like"/>
</dbReference>
<evidence type="ECO:0000313" key="10">
    <source>
        <dbReference type="EMBL" id="SUU85902.1"/>
    </source>
</evidence>
<evidence type="ECO:0000256" key="8">
    <source>
        <dbReference type="RuleBase" id="RU363032"/>
    </source>
</evidence>
<feature type="domain" description="ABC transmembrane type-1" evidence="9">
    <location>
        <begin position="73"/>
        <end position="277"/>
    </location>
</feature>
<name>A0A380WAH2_AFIFE</name>